<reference evidence="11 12" key="1">
    <citation type="journal article" date="2013" name="Proc. Natl. Acad. Sci. U.S.A.">
        <title>The king cobra genome reveals dynamic gene evolution and adaptation in the snake venom system.</title>
        <authorList>
            <person name="Vonk F.J."/>
            <person name="Casewell N.R."/>
            <person name="Henkel C.V."/>
            <person name="Heimberg A.M."/>
            <person name="Jansen H.J."/>
            <person name="McCleary R.J."/>
            <person name="Kerkkamp H.M."/>
            <person name="Vos R.A."/>
            <person name="Guerreiro I."/>
            <person name="Calvete J.J."/>
            <person name="Wuster W."/>
            <person name="Woods A.E."/>
            <person name="Logan J.M."/>
            <person name="Harrison R.A."/>
            <person name="Castoe T.A."/>
            <person name="de Koning A.P."/>
            <person name="Pollock D.D."/>
            <person name="Yandell M."/>
            <person name="Calderon D."/>
            <person name="Renjifo C."/>
            <person name="Currier R.B."/>
            <person name="Salgado D."/>
            <person name="Pla D."/>
            <person name="Sanz L."/>
            <person name="Hyder A.S."/>
            <person name="Ribeiro J.M."/>
            <person name="Arntzen J.W."/>
            <person name="van den Thillart G.E."/>
            <person name="Boetzer M."/>
            <person name="Pirovano W."/>
            <person name="Dirks R.P."/>
            <person name="Spaink H.P."/>
            <person name="Duboule D."/>
            <person name="McGlinn E."/>
            <person name="Kini R.M."/>
            <person name="Richardson M.K."/>
        </authorList>
    </citation>
    <scope>NUCLEOTIDE SEQUENCE</scope>
    <source>
        <tissue evidence="11">Blood</tissue>
    </source>
</reference>
<evidence type="ECO:0000313" key="11">
    <source>
        <dbReference type="EMBL" id="ETE62098.1"/>
    </source>
</evidence>
<evidence type="ECO:0000256" key="4">
    <source>
        <dbReference type="ARBA" id="ARBA00022777"/>
    </source>
</evidence>
<keyword evidence="7" id="KW-0829">Tyrosine-protein kinase</keyword>
<keyword evidence="5 9" id="KW-0067">ATP-binding</keyword>
<feature type="domain" description="Protein kinase" evidence="10">
    <location>
        <begin position="9"/>
        <end position="224"/>
    </location>
</feature>
<dbReference type="InterPro" id="IPR017441">
    <property type="entry name" value="Protein_kinase_ATP_BS"/>
</dbReference>
<keyword evidence="3 9" id="KW-0547">Nucleotide-binding</keyword>
<dbReference type="PIRSF" id="PIRSF000654">
    <property type="entry name" value="Integrin-linked_kinase"/>
    <property type="match status" value="1"/>
</dbReference>
<evidence type="ECO:0000256" key="2">
    <source>
        <dbReference type="ARBA" id="ARBA00022679"/>
    </source>
</evidence>
<dbReference type="GO" id="GO:0004715">
    <property type="term" value="F:non-membrane spanning protein tyrosine kinase activity"/>
    <property type="evidence" value="ECO:0007669"/>
    <property type="project" value="UniProtKB-EC"/>
</dbReference>
<feature type="non-terminal residue" evidence="11">
    <location>
        <position position="224"/>
    </location>
</feature>
<keyword evidence="6" id="KW-0727">SH2 domain</keyword>
<dbReference type="InterPro" id="IPR000719">
    <property type="entry name" value="Prot_kinase_dom"/>
</dbReference>
<evidence type="ECO:0000256" key="6">
    <source>
        <dbReference type="ARBA" id="ARBA00022999"/>
    </source>
</evidence>
<organism evidence="11 12">
    <name type="scientific">Ophiophagus hannah</name>
    <name type="common">King cobra</name>
    <name type="synonym">Naja hannah</name>
    <dbReference type="NCBI Taxonomy" id="8665"/>
    <lineage>
        <taxon>Eukaryota</taxon>
        <taxon>Metazoa</taxon>
        <taxon>Chordata</taxon>
        <taxon>Craniata</taxon>
        <taxon>Vertebrata</taxon>
        <taxon>Euteleostomi</taxon>
        <taxon>Lepidosauria</taxon>
        <taxon>Squamata</taxon>
        <taxon>Bifurcata</taxon>
        <taxon>Unidentata</taxon>
        <taxon>Episquamata</taxon>
        <taxon>Toxicofera</taxon>
        <taxon>Serpentes</taxon>
        <taxon>Colubroidea</taxon>
        <taxon>Elapidae</taxon>
        <taxon>Elapinae</taxon>
        <taxon>Ophiophagus</taxon>
    </lineage>
</organism>
<comment type="caution">
    <text evidence="11">The sequence shown here is derived from an EMBL/GenBank/DDBJ whole genome shotgun (WGS) entry which is preliminary data.</text>
</comment>
<dbReference type="EC" id="2.7.10.2" evidence="1"/>
<gene>
    <name evidence="11" type="primary">BTK</name>
    <name evidence="11" type="ORF">L345_12152</name>
</gene>
<dbReference type="GO" id="GO:0005524">
    <property type="term" value="F:ATP binding"/>
    <property type="evidence" value="ECO:0007669"/>
    <property type="project" value="UniProtKB-UniRule"/>
</dbReference>
<dbReference type="PANTHER" id="PTHR24418">
    <property type="entry name" value="TYROSINE-PROTEIN KINASE"/>
    <property type="match status" value="1"/>
</dbReference>
<evidence type="ECO:0000256" key="9">
    <source>
        <dbReference type="PROSITE-ProRule" id="PRU10141"/>
    </source>
</evidence>
<evidence type="ECO:0000256" key="8">
    <source>
        <dbReference type="ARBA" id="ARBA00051245"/>
    </source>
</evidence>
<dbReference type="FunFam" id="3.30.200.20:FF:000053">
    <property type="entry name" value="Tyrosine-protein kinase"/>
    <property type="match status" value="1"/>
</dbReference>
<dbReference type="PROSITE" id="PS00107">
    <property type="entry name" value="PROTEIN_KINASE_ATP"/>
    <property type="match status" value="1"/>
</dbReference>
<dbReference type="Gene3D" id="3.30.200.20">
    <property type="entry name" value="Phosphorylase Kinase, domain 1"/>
    <property type="match status" value="1"/>
</dbReference>
<sequence>AWEIDLKELTFLKELGTGQFGVVKHGKWRGQYNVAIKMIKEGCMSEDAFIDEAKVMMNLSHANLVQLFGVCTKERPILIITEYLSKGCLLTYLRDTRRSFQATELLDMCKDVCEAMEYLEFKQFLHRDLSMLYPENLVTSFGHPDSEDGVLMWEVHTLGKMPYERFTNSETTDHVIKGLRLYRPQLASDRVYAIMYSCWHEKAEERPSFQVLLGQIMDLANEDV</sequence>
<feature type="binding site" evidence="9">
    <location>
        <position position="37"/>
    </location>
    <ligand>
        <name>ATP</name>
        <dbReference type="ChEBI" id="CHEBI:30616"/>
    </ligand>
</feature>
<dbReference type="SUPFAM" id="SSF56112">
    <property type="entry name" value="Protein kinase-like (PK-like)"/>
    <property type="match status" value="1"/>
</dbReference>
<comment type="catalytic activity">
    <reaction evidence="8">
        <text>L-tyrosyl-[protein] + ATP = O-phospho-L-tyrosyl-[protein] + ADP + H(+)</text>
        <dbReference type="Rhea" id="RHEA:10596"/>
        <dbReference type="Rhea" id="RHEA-COMP:10136"/>
        <dbReference type="Rhea" id="RHEA-COMP:20101"/>
        <dbReference type="ChEBI" id="CHEBI:15378"/>
        <dbReference type="ChEBI" id="CHEBI:30616"/>
        <dbReference type="ChEBI" id="CHEBI:46858"/>
        <dbReference type="ChEBI" id="CHEBI:61978"/>
        <dbReference type="ChEBI" id="CHEBI:456216"/>
        <dbReference type="EC" id="2.7.10.2"/>
    </reaction>
</comment>
<dbReference type="OrthoDB" id="4062651at2759"/>
<feature type="non-terminal residue" evidence="11">
    <location>
        <position position="1"/>
    </location>
</feature>
<evidence type="ECO:0000259" key="10">
    <source>
        <dbReference type="PROSITE" id="PS50011"/>
    </source>
</evidence>
<dbReference type="InterPro" id="IPR001245">
    <property type="entry name" value="Ser-Thr/Tyr_kinase_cat_dom"/>
</dbReference>
<keyword evidence="2" id="KW-0808">Transferase</keyword>
<dbReference type="PROSITE" id="PS50011">
    <property type="entry name" value="PROTEIN_KINASE_DOM"/>
    <property type="match status" value="1"/>
</dbReference>
<evidence type="ECO:0000256" key="1">
    <source>
        <dbReference type="ARBA" id="ARBA00011903"/>
    </source>
</evidence>
<dbReference type="Pfam" id="PF07714">
    <property type="entry name" value="PK_Tyr_Ser-Thr"/>
    <property type="match status" value="2"/>
</dbReference>
<dbReference type="Gene3D" id="1.10.510.10">
    <property type="entry name" value="Transferase(Phosphotransferase) domain 1"/>
    <property type="match status" value="2"/>
</dbReference>
<accession>V8NKA4</accession>
<keyword evidence="4 11" id="KW-0418">Kinase</keyword>
<evidence type="ECO:0000256" key="7">
    <source>
        <dbReference type="ARBA" id="ARBA00023137"/>
    </source>
</evidence>
<name>V8NKA4_OPHHA</name>
<dbReference type="AlphaFoldDB" id="V8NKA4"/>
<protein>
    <recommendedName>
        <fullName evidence="1">non-specific protein-tyrosine kinase</fullName>
        <ecNumber evidence="1">2.7.10.2</ecNumber>
    </recommendedName>
</protein>
<dbReference type="InterPro" id="IPR050198">
    <property type="entry name" value="Non-receptor_tyrosine_kinases"/>
</dbReference>
<evidence type="ECO:0000313" key="12">
    <source>
        <dbReference type="Proteomes" id="UP000018936"/>
    </source>
</evidence>
<dbReference type="InterPro" id="IPR011009">
    <property type="entry name" value="Kinase-like_dom_sf"/>
</dbReference>
<proteinExistence type="predicted"/>
<dbReference type="Proteomes" id="UP000018936">
    <property type="component" value="Unassembled WGS sequence"/>
</dbReference>
<evidence type="ECO:0000256" key="5">
    <source>
        <dbReference type="ARBA" id="ARBA00022840"/>
    </source>
</evidence>
<dbReference type="EMBL" id="AZIM01003457">
    <property type="protein sequence ID" value="ETE62098.1"/>
    <property type="molecule type" value="Genomic_DNA"/>
</dbReference>
<keyword evidence="12" id="KW-1185">Reference proteome</keyword>
<evidence type="ECO:0000256" key="3">
    <source>
        <dbReference type="ARBA" id="ARBA00022741"/>
    </source>
</evidence>